<dbReference type="OrthoDB" id="6163249at2759"/>
<name>A0A2T7NXN7_POMCA</name>
<evidence type="ECO:0000313" key="2">
    <source>
        <dbReference type="Proteomes" id="UP000245119"/>
    </source>
</evidence>
<organism evidence="1 2">
    <name type="scientific">Pomacea canaliculata</name>
    <name type="common">Golden apple snail</name>
    <dbReference type="NCBI Taxonomy" id="400727"/>
    <lineage>
        <taxon>Eukaryota</taxon>
        <taxon>Metazoa</taxon>
        <taxon>Spiralia</taxon>
        <taxon>Lophotrochozoa</taxon>
        <taxon>Mollusca</taxon>
        <taxon>Gastropoda</taxon>
        <taxon>Caenogastropoda</taxon>
        <taxon>Architaenioglossa</taxon>
        <taxon>Ampullarioidea</taxon>
        <taxon>Ampullariidae</taxon>
        <taxon>Pomacea</taxon>
    </lineage>
</organism>
<accession>A0A2T7NXN7</accession>
<reference evidence="1 2" key="1">
    <citation type="submission" date="2018-04" db="EMBL/GenBank/DDBJ databases">
        <title>The genome of golden apple snail Pomacea canaliculata provides insight into stress tolerance and invasive adaptation.</title>
        <authorList>
            <person name="Liu C."/>
            <person name="Liu B."/>
            <person name="Ren Y."/>
            <person name="Zhang Y."/>
            <person name="Wang H."/>
            <person name="Li S."/>
            <person name="Jiang F."/>
            <person name="Yin L."/>
            <person name="Zhang G."/>
            <person name="Qian W."/>
            <person name="Fan W."/>
        </authorList>
    </citation>
    <scope>NUCLEOTIDE SEQUENCE [LARGE SCALE GENOMIC DNA]</scope>
    <source>
        <strain evidence="1">SZHN2017</strain>
        <tissue evidence="1">Muscle</tissue>
    </source>
</reference>
<comment type="caution">
    <text evidence="1">The sequence shown here is derived from an EMBL/GenBank/DDBJ whole genome shotgun (WGS) entry which is preliminary data.</text>
</comment>
<dbReference type="Proteomes" id="UP000245119">
    <property type="component" value="Linkage Group LG8"/>
</dbReference>
<protein>
    <submittedName>
        <fullName evidence="1">Uncharacterized protein</fullName>
    </submittedName>
</protein>
<dbReference type="EMBL" id="PZQS01000008">
    <property type="protein sequence ID" value="PVD25926.1"/>
    <property type="molecule type" value="Genomic_DNA"/>
</dbReference>
<sequence length="707" mass="77634">MYGVELPSLERVAPKTRKGTRACKMQKNGSNPVKEIVRHVKDNQSAKAPPTPPLLSMILESRSLHIQKQPQQHNHISRQESAGISVEPSNECGLHSVINSTDGEGKNDVEDTWDDDSLFEEDSFIIQATQNSELLINKLAHSTSAHGKQTAIIAKETQLLSQTLELYCGTSDADKIITTSPSLTETKTEHFTVSGTSYEENVNIGAEKTVTEKTISAPRISHSDFQILCGASSGDLAESPKSRFAAKTKCLGKLGQRVDYKLDLSQQVMGTHIHAQMLDFDPSVSCVAQLFSHGIGPGTQVPQANSRKDVASVQQDCIKAYPCVANHSESATQGFRNPIGMTNKFYTAENIRSTLHGKQVSGHNSNDKLQCCQMEAESTSGYSPWNNSSSKCPLDADKNSVRKCSNQNLPENVLQQIIKIDDVLDSQVIEEYPTPLLTWPLMPETLARPTAPAADYDVDEFDDSYCEGLESISQFESFEGLSQKGRRVENNKQYVVHIPEDSIEDDFTEIENSAVLPSGPCGQNDCKQPKLCLGHTHKGVCSASQVKHGSKRSSLVFKGDIAFKGSMSELHNSALYKQNSKPFRDCIQITNGDEESDNALRKTGNFQQNWHESGPRGGPLTTLVKGNAMLEVDAVAGRMTVLKPVNIVQSTSLLAGKPVAITNRLALHTEAPVREYTSCNDDMMEFADEALFESQILALLDETRFLR</sequence>
<keyword evidence="2" id="KW-1185">Reference proteome</keyword>
<dbReference type="AlphaFoldDB" id="A0A2T7NXN7"/>
<evidence type="ECO:0000313" key="1">
    <source>
        <dbReference type="EMBL" id="PVD25926.1"/>
    </source>
</evidence>
<gene>
    <name evidence="1" type="ORF">C0Q70_13591</name>
</gene>
<proteinExistence type="predicted"/>